<proteinExistence type="predicted"/>
<dbReference type="EMBL" id="JBANCF010000016">
    <property type="protein sequence ID" value="MEM0574684.1"/>
    <property type="molecule type" value="Genomic_DNA"/>
</dbReference>
<accession>A0AB35YXA8</accession>
<name>A0AB35YXA8_9FLAO</name>
<dbReference type="Pfam" id="PF09697">
    <property type="entry name" value="Porph_ging"/>
    <property type="match status" value="1"/>
</dbReference>
<dbReference type="InterPro" id="IPR005901">
    <property type="entry name" value="GLPGLI"/>
</dbReference>
<dbReference type="NCBIfam" id="TIGR01200">
    <property type="entry name" value="GLPGLI"/>
    <property type="match status" value="1"/>
</dbReference>
<feature type="signal peptide" evidence="1">
    <location>
        <begin position="1"/>
        <end position="19"/>
    </location>
</feature>
<dbReference type="EMBL" id="JAZBJM010000014">
    <property type="protein sequence ID" value="MEM0519471.1"/>
    <property type="molecule type" value="Genomic_DNA"/>
</dbReference>
<evidence type="ECO:0000256" key="1">
    <source>
        <dbReference type="SAM" id="SignalP"/>
    </source>
</evidence>
<evidence type="ECO:0000313" key="5">
    <source>
        <dbReference type="Proteomes" id="UP001390963"/>
    </source>
</evidence>
<keyword evidence="5" id="KW-1185">Reference proteome</keyword>
<organism evidence="2 4">
    <name type="scientific">Aequorivita flava</name>
    <dbReference type="NCBI Taxonomy" id="3114371"/>
    <lineage>
        <taxon>Bacteria</taxon>
        <taxon>Pseudomonadati</taxon>
        <taxon>Bacteroidota</taxon>
        <taxon>Flavobacteriia</taxon>
        <taxon>Flavobacteriales</taxon>
        <taxon>Flavobacteriaceae</taxon>
        <taxon>Aequorivita</taxon>
    </lineage>
</organism>
<evidence type="ECO:0000313" key="2">
    <source>
        <dbReference type="EMBL" id="MEM0519471.1"/>
    </source>
</evidence>
<comment type="caution">
    <text evidence="2">The sequence shown here is derived from an EMBL/GenBank/DDBJ whole genome shotgun (WGS) entry which is preliminary data.</text>
</comment>
<dbReference type="Proteomes" id="UP001388259">
    <property type="component" value="Unassembled WGS sequence"/>
</dbReference>
<protein>
    <submittedName>
        <fullName evidence="2">GLPGLI family protein</fullName>
    </submittedName>
</protein>
<dbReference type="Proteomes" id="UP001390963">
    <property type="component" value="Unassembled WGS sequence"/>
</dbReference>
<gene>
    <name evidence="3" type="ORF">VZD24_14255</name>
    <name evidence="2" type="ORF">VZD85_14000</name>
</gene>
<keyword evidence="1" id="KW-0732">Signal</keyword>
<dbReference type="AlphaFoldDB" id="A0AB35YXA8"/>
<reference evidence="2 5" key="1">
    <citation type="submission" date="2024-01" db="EMBL/GenBank/DDBJ databases">
        <title>Aequorivita flavus sp. nov., isolated from deep-sea sediment.</title>
        <authorList>
            <person name="Chen X."/>
        </authorList>
    </citation>
    <scope>NUCLEOTIDE SEQUENCE</scope>
    <source>
        <strain evidence="2">MCCC 1A16923</strain>
        <strain evidence="3 5">MCCC 1A16935</strain>
    </source>
</reference>
<evidence type="ECO:0000313" key="3">
    <source>
        <dbReference type="EMBL" id="MEM0574684.1"/>
    </source>
</evidence>
<dbReference type="RefSeq" id="WP_279450134.1">
    <property type="nucleotide sequence ID" value="NZ_JAZBJM010000014.1"/>
</dbReference>
<sequence length="256" mass="30012">MKKTKLIILLILFTANTYAQNKSTIAVVEYTTKLKLGLPAENTSRLFFNNNQSCFIEGKFNIKKKQEQENIQDKQSKHDTIKYYVDLTKKQLFKEELVDNELYLIKEILPKIEWNLSFKEKDSILGFLCNKAKGNFRGRTYTAWYAPDIPVHFGPWKLQGLPGLILKVSDDLEQVEFSAISLEYKKEDEYSNALELPSNYFKTIGLEEYVSLIDKSEEEELKKIMASMPRDSKARNIKMNKDRTSKIEMKYEWEQD</sequence>
<evidence type="ECO:0000313" key="4">
    <source>
        <dbReference type="Proteomes" id="UP001388259"/>
    </source>
</evidence>
<feature type="chain" id="PRO_5044344447" evidence="1">
    <location>
        <begin position="20"/>
        <end position="256"/>
    </location>
</feature>